<organism evidence="2 3">
    <name type="scientific">Actinoplanes derwentensis</name>
    <dbReference type="NCBI Taxonomy" id="113562"/>
    <lineage>
        <taxon>Bacteria</taxon>
        <taxon>Bacillati</taxon>
        <taxon>Actinomycetota</taxon>
        <taxon>Actinomycetes</taxon>
        <taxon>Micromonosporales</taxon>
        <taxon>Micromonosporaceae</taxon>
        <taxon>Actinoplanes</taxon>
    </lineage>
</organism>
<sequence length="358" mass="38144">MPLAGRQLKAVDEALLDAFGLKALDRLLLHGLDMHREHLSIGDDLTEVVFAVTRELNRRDRIPELVAVAGAYRPAHRGLSELADRLLAAPVRPAARPALELLLSGDRRRLLDARDWHLRLGALQRRVARVELTDGARLGTAFLAGPDVAVTCHHVLERFVSGAAPATMVRLRFDVRTSATDSPISPGVTYPLATDWLVDASPPSAGERRGAVDTPEPTGDELDFVAIRLDGRPGEEPVDGIRELPDAPDRGWLPLPAAGSPPEAGDPLFVLQHPHGGPLKLAFDRVLGVNGGGTRIRHTVDTEPGSSGSPCFDRDLNLVAVHHSGDPAAFGGAAPGFNQAVPIGPIALRLARAGVCVD</sequence>
<dbReference type="InterPro" id="IPR009003">
    <property type="entry name" value="Peptidase_S1_PA"/>
</dbReference>
<dbReference type="SUPFAM" id="SSF50494">
    <property type="entry name" value="Trypsin-like serine proteases"/>
    <property type="match status" value="1"/>
</dbReference>
<dbReference type="InterPro" id="IPR043504">
    <property type="entry name" value="Peptidase_S1_PA_chymotrypsin"/>
</dbReference>
<dbReference type="OrthoDB" id="104542at2"/>
<evidence type="ECO:0000313" key="3">
    <source>
        <dbReference type="Proteomes" id="UP000198688"/>
    </source>
</evidence>
<accession>A0A1H2AWS6</accession>
<gene>
    <name evidence="2" type="ORF">SAMN04489716_4153</name>
</gene>
<proteinExistence type="predicted"/>
<dbReference type="InterPro" id="IPR045430">
    <property type="entry name" value="EAD1"/>
</dbReference>
<dbReference type="Pfam" id="PF13365">
    <property type="entry name" value="Trypsin_2"/>
    <property type="match status" value="1"/>
</dbReference>
<keyword evidence="3" id="KW-1185">Reference proteome</keyword>
<dbReference type="Pfam" id="PF19955">
    <property type="entry name" value="EAD1"/>
    <property type="match status" value="1"/>
</dbReference>
<dbReference type="RefSeq" id="WP_092546157.1">
    <property type="nucleotide sequence ID" value="NZ_BOMJ01000042.1"/>
</dbReference>
<feature type="domain" description="Effector-associated" evidence="1">
    <location>
        <begin position="1"/>
        <end position="86"/>
    </location>
</feature>
<dbReference type="AlphaFoldDB" id="A0A1H2AWS6"/>
<evidence type="ECO:0000313" key="2">
    <source>
        <dbReference type="EMBL" id="SDT50381.1"/>
    </source>
</evidence>
<dbReference type="STRING" id="113562.SAMN04489716_4153"/>
<evidence type="ECO:0000259" key="1">
    <source>
        <dbReference type="Pfam" id="PF19955"/>
    </source>
</evidence>
<dbReference type="EMBL" id="LT629758">
    <property type="protein sequence ID" value="SDT50381.1"/>
    <property type="molecule type" value="Genomic_DNA"/>
</dbReference>
<protein>
    <submittedName>
        <fullName evidence="2">V8-like Glu-specific endopeptidase</fullName>
    </submittedName>
</protein>
<dbReference type="Gene3D" id="2.40.10.10">
    <property type="entry name" value="Trypsin-like serine proteases"/>
    <property type="match status" value="1"/>
</dbReference>
<reference evidence="2 3" key="1">
    <citation type="submission" date="2016-10" db="EMBL/GenBank/DDBJ databases">
        <authorList>
            <person name="de Groot N.N."/>
        </authorList>
    </citation>
    <scope>NUCLEOTIDE SEQUENCE [LARGE SCALE GENOMIC DNA]</scope>
    <source>
        <strain evidence="2 3">DSM 43941</strain>
    </source>
</reference>
<name>A0A1H2AWS6_9ACTN</name>
<dbReference type="Proteomes" id="UP000198688">
    <property type="component" value="Chromosome I"/>
</dbReference>